<dbReference type="SUPFAM" id="SSF54631">
    <property type="entry name" value="CBS-domain pair"/>
    <property type="match status" value="1"/>
</dbReference>
<dbReference type="PROSITE" id="PS51371">
    <property type="entry name" value="CBS"/>
    <property type="match status" value="2"/>
</dbReference>
<evidence type="ECO:0000256" key="2">
    <source>
        <dbReference type="ARBA" id="ARBA00022692"/>
    </source>
</evidence>
<evidence type="ECO:0000259" key="9">
    <source>
        <dbReference type="PROSITE" id="PS51371"/>
    </source>
</evidence>
<feature type="transmembrane region" description="Helical" evidence="8">
    <location>
        <begin position="145"/>
        <end position="165"/>
    </location>
</feature>
<sequence length="362" mass="39860">MAIDIIATAGVAVNATGEGDMGLLIFYITLALGVSFLCSILEAVVLSTPQTYVNILQNEEKRTAGMWAHLKDDDSVRPLTAILTLNTIAHTMGAAGVGSQVQQIWGVEVLTAASAILTLAVLFLSEIIPKTLGAAYWKRLSTPSAYLLTWMTKSLFFLIGPIQFIKSILPASKNSMVTRDDVAAMADLGEIGGALEEAEETIIHNLLGLRDVMITDEMTPRTVVSAFDMNQTIKEVLDENTILRFSRIPVYEENIDHIRGLVIRSEILMAASRDEWDLRLKDIMKPILKLEQGGTIEQALDVFLTNRQQFALVKDEFGGTSGILTMEDVMETLLGKEIVDELDEVEDMRKLARDQAAQTENE</sequence>
<accession>D6PB43</accession>
<evidence type="ECO:0000256" key="8">
    <source>
        <dbReference type="SAM" id="Phobius"/>
    </source>
</evidence>
<dbReference type="Gene3D" id="3.10.580.10">
    <property type="entry name" value="CBS-domain"/>
    <property type="match status" value="1"/>
</dbReference>
<dbReference type="GO" id="GO:0005886">
    <property type="term" value="C:plasma membrane"/>
    <property type="evidence" value="ECO:0007669"/>
    <property type="project" value="TreeGrafter"/>
</dbReference>
<evidence type="ECO:0000256" key="1">
    <source>
        <dbReference type="ARBA" id="ARBA00004141"/>
    </source>
</evidence>
<organism evidence="10">
    <name type="scientific">uncultured archaeon MedDCM-OCT-S04-C14</name>
    <dbReference type="NCBI Taxonomy" id="743084"/>
    <lineage>
        <taxon>Archaea</taxon>
        <taxon>environmental samples</taxon>
    </lineage>
</organism>
<dbReference type="Pfam" id="PF01595">
    <property type="entry name" value="CNNM"/>
    <property type="match status" value="1"/>
</dbReference>
<keyword evidence="6 8" id="KW-0472">Membrane</keyword>
<feature type="transmembrane region" description="Helical" evidence="8">
    <location>
        <begin position="24"/>
        <end position="46"/>
    </location>
</feature>
<dbReference type="InterPro" id="IPR000644">
    <property type="entry name" value="CBS_dom"/>
</dbReference>
<dbReference type="InterPro" id="IPR046342">
    <property type="entry name" value="CBS_dom_sf"/>
</dbReference>
<proteinExistence type="predicted"/>
<evidence type="ECO:0000256" key="3">
    <source>
        <dbReference type="ARBA" id="ARBA00022737"/>
    </source>
</evidence>
<evidence type="ECO:0000256" key="5">
    <source>
        <dbReference type="ARBA" id="ARBA00023122"/>
    </source>
</evidence>
<dbReference type="EMBL" id="GU942958">
    <property type="protein sequence ID" value="ADD92930.1"/>
    <property type="molecule type" value="Genomic_DNA"/>
</dbReference>
<protein>
    <recommendedName>
        <fullName evidence="9">CBS domain-containing protein</fullName>
    </recommendedName>
</protein>
<dbReference type="InterPro" id="IPR044751">
    <property type="entry name" value="Ion_transp-like_CBS"/>
</dbReference>
<feature type="transmembrane region" description="Helical" evidence="8">
    <location>
        <begin position="79"/>
        <end position="98"/>
    </location>
</feature>
<dbReference type="Pfam" id="PF00571">
    <property type="entry name" value="CBS"/>
    <property type="match status" value="1"/>
</dbReference>
<feature type="transmembrane region" description="Helical" evidence="8">
    <location>
        <begin position="104"/>
        <end position="124"/>
    </location>
</feature>
<reference evidence="10" key="1">
    <citation type="journal article" date="2010" name="ISME J.">
        <title>Metagenome of the Mediterranean deep chlorophyll maximum studied by direct and fosmid library 454 pyrosequencing.</title>
        <authorList>
            <person name="Ghai R."/>
            <person name="Martin-Cuadrado A.B."/>
            <person name="Molto A.G."/>
            <person name="Heredia I.G."/>
            <person name="Cabrera R."/>
            <person name="Martin J."/>
            <person name="Verdu M."/>
            <person name="Deschamps P."/>
            <person name="Moreira D."/>
            <person name="Lopez-Garcia P."/>
            <person name="Mira A."/>
            <person name="Rodriguez-Valera F."/>
        </authorList>
    </citation>
    <scope>NUCLEOTIDE SEQUENCE</scope>
</reference>
<feature type="domain" description="CBS" evidence="9">
    <location>
        <begin position="283"/>
        <end position="341"/>
    </location>
</feature>
<dbReference type="CDD" id="cd04590">
    <property type="entry name" value="CBS_pair_CorC_HlyC_assoc"/>
    <property type="match status" value="1"/>
</dbReference>
<name>D6PB43_9ARCH</name>
<evidence type="ECO:0000313" key="10">
    <source>
        <dbReference type="EMBL" id="ADD92930.1"/>
    </source>
</evidence>
<keyword evidence="2 8" id="KW-0812">Transmembrane</keyword>
<keyword evidence="5 7" id="KW-0129">CBS domain</keyword>
<feature type="domain" description="CBS" evidence="9">
    <location>
        <begin position="218"/>
        <end position="278"/>
    </location>
</feature>
<keyword evidence="3" id="KW-0677">Repeat</keyword>
<evidence type="ECO:0000256" key="7">
    <source>
        <dbReference type="PROSITE-ProRule" id="PRU00703"/>
    </source>
</evidence>
<dbReference type="PANTHER" id="PTHR22777">
    <property type="entry name" value="HEMOLYSIN-RELATED"/>
    <property type="match status" value="1"/>
</dbReference>
<keyword evidence="4 8" id="KW-1133">Transmembrane helix</keyword>
<dbReference type="AlphaFoldDB" id="D6PB43"/>
<dbReference type="InterPro" id="IPR002550">
    <property type="entry name" value="CNNM"/>
</dbReference>
<evidence type="ECO:0000256" key="4">
    <source>
        <dbReference type="ARBA" id="ARBA00022989"/>
    </source>
</evidence>
<comment type="subcellular location">
    <subcellularLocation>
        <location evidence="1">Membrane</location>
        <topology evidence="1">Multi-pass membrane protein</topology>
    </subcellularLocation>
</comment>
<evidence type="ECO:0000256" key="6">
    <source>
        <dbReference type="ARBA" id="ARBA00023136"/>
    </source>
</evidence>
<dbReference type="PANTHER" id="PTHR22777:SF4">
    <property type="entry name" value="UPF0053 PROTEIN SLL1254"/>
    <property type="match status" value="1"/>
</dbReference>